<feature type="signal peptide" evidence="10">
    <location>
        <begin position="1"/>
        <end position="16"/>
    </location>
</feature>
<evidence type="ECO:0000256" key="3">
    <source>
        <dbReference type="ARBA" id="ARBA00022448"/>
    </source>
</evidence>
<keyword evidence="10" id="KW-0732">Signal</keyword>
<dbReference type="PROSITE" id="PS52015">
    <property type="entry name" value="TONB_CTD"/>
    <property type="match status" value="1"/>
</dbReference>
<dbReference type="InterPro" id="IPR006260">
    <property type="entry name" value="TonB/TolA_C"/>
</dbReference>
<evidence type="ECO:0000256" key="7">
    <source>
        <dbReference type="ARBA" id="ARBA00022927"/>
    </source>
</evidence>
<comment type="caution">
    <text evidence="12">The sequence shown here is derived from an EMBL/GenBank/DDBJ whole genome shotgun (WGS) entry which is preliminary data.</text>
</comment>
<dbReference type="RefSeq" id="WP_106522826.1">
    <property type="nucleotide sequence ID" value="NZ_PYGD01000003.1"/>
</dbReference>
<keyword evidence="13" id="KW-1185">Reference proteome</keyword>
<feature type="domain" description="TonB C-terminal" evidence="11">
    <location>
        <begin position="42"/>
        <end position="131"/>
    </location>
</feature>
<keyword evidence="3" id="KW-0813">Transport</keyword>
<gene>
    <name evidence="12" type="ORF">B0I18_103221</name>
</gene>
<evidence type="ECO:0000256" key="6">
    <source>
        <dbReference type="ARBA" id="ARBA00022692"/>
    </source>
</evidence>
<keyword evidence="4" id="KW-1003">Cell membrane</keyword>
<evidence type="ECO:0000313" key="13">
    <source>
        <dbReference type="Proteomes" id="UP000240572"/>
    </source>
</evidence>
<evidence type="ECO:0000256" key="10">
    <source>
        <dbReference type="SAM" id="SignalP"/>
    </source>
</evidence>
<reference evidence="12 13" key="1">
    <citation type="submission" date="2018-03" db="EMBL/GenBank/DDBJ databases">
        <title>Genomic Encyclopedia of Type Strains, Phase III (KMG-III): the genomes of soil and plant-associated and newly described type strains.</title>
        <authorList>
            <person name="Whitman W."/>
        </authorList>
    </citation>
    <scope>NUCLEOTIDE SEQUENCE [LARGE SCALE GENOMIC DNA]</scope>
    <source>
        <strain evidence="12 13">CGMCC 1.12700</strain>
    </source>
</reference>
<comment type="subcellular location">
    <subcellularLocation>
        <location evidence="1">Cell inner membrane</location>
        <topology evidence="1">Single-pass membrane protein</topology>
        <orientation evidence="1">Periplasmic side</orientation>
    </subcellularLocation>
</comment>
<dbReference type="InterPro" id="IPR037682">
    <property type="entry name" value="TonB_C"/>
</dbReference>
<dbReference type="SUPFAM" id="SSF74653">
    <property type="entry name" value="TolA/TonB C-terminal domain"/>
    <property type="match status" value="1"/>
</dbReference>
<dbReference type="AlphaFoldDB" id="A0A2P8D601"/>
<keyword evidence="7" id="KW-0653">Protein transport</keyword>
<accession>A0A2P8D601</accession>
<evidence type="ECO:0000256" key="5">
    <source>
        <dbReference type="ARBA" id="ARBA00022519"/>
    </source>
</evidence>
<proteinExistence type="inferred from homology"/>
<dbReference type="PANTHER" id="PTHR33446">
    <property type="entry name" value="PROTEIN TONB-RELATED"/>
    <property type="match status" value="1"/>
</dbReference>
<dbReference type="Proteomes" id="UP000240572">
    <property type="component" value="Unassembled WGS sequence"/>
</dbReference>
<dbReference type="EMBL" id="PYGD01000003">
    <property type="protein sequence ID" value="PSK92644.1"/>
    <property type="molecule type" value="Genomic_DNA"/>
</dbReference>
<feature type="chain" id="PRO_5015116924" evidence="10">
    <location>
        <begin position="17"/>
        <end position="131"/>
    </location>
</feature>
<dbReference type="GO" id="GO:0055085">
    <property type="term" value="P:transmembrane transport"/>
    <property type="evidence" value="ECO:0007669"/>
    <property type="project" value="InterPro"/>
</dbReference>
<dbReference type="GO" id="GO:0015031">
    <property type="term" value="P:protein transport"/>
    <property type="evidence" value="ECO:0007669"/>
    <property type="project" value="UniProtKB-KW"/>
</dbReference>
<evidence type="ECO:0000259" key="11">
    <source>
        <dbReference type="PROSITE" id="PS52015"/>
    </source>
</evidence>
<dbReference type="GO" id="GO:0098797">
    <property type="term" value="C:plasma membrane protein complex"/>
    <property type="evidence" value="ECO:0007669"/>
    <property type="project" value="TreeGrafter"/>
</dbReference>
<dbReference type="GO" id="GO:0031992">
    <property type="term" value="F:energy transducer activity"/>
    <property type="evidence" value="ECO:0007669"/>
    <property type="project" value="TreeGrafter"/>
</dbReference>
<keyword evidence="5" id="KW-0997">Cell inner membrane</keyword>
<evidence type="ECO:0000313" key="12">
    <source>
        <dbReference type="EMBL" id="PSK92644.1"/>
    </source>
</evidence>
<keyword evidence="8" id="KW-1133">Transmembrane helix</keyword>
<protein>
    <submittedName>
        <fullName evidence="12">TonB family protein</fullName>
    </submittedName>
</protein>
<dbReference type="Gene3D" id="3.30.1150.10">
    <property type="match status" value="1"/>
</dbReference>
<dbReference type="PANTHER" id="PTHR33446:SF2">
    <property type="entry name" value="PROTEIN TONB"/>
    <property type="match status" value="1"/>
</dbReference>
<organism evidence="12 13">
    <name type="scientific">Taibaiella chishuiensis</name>
    <dbReference type="NCBI Taxonomy" id="1434707"/>
    <lineage>
        <taxon>Bacteria</taxon>
        <taxon>Pseudomonadati</taxon>
        <taxon>Bacteroidota</taxon>
        <taxon>Chitinophagia</taxon>
        <taxon>Chitinophagales</taxon>
        <taxon>Chitinophagaceae</taxon>
        <taxon>Taibaiella</taxon>
    </lineage>
</organism>
<evidence type="ECO:0000256" key="2">
    <source>
        <dbReference type="ARBA" id="ARBA00006555"/>
    </source>
</evidence>
<evidence type="ECO:0000256" key="9">
    <source>
        <dbReference type="ARBA" id="ARBA00023136"/>
    </source>
</evidence>
<keyword evidence="6" id="KW-0812">Transmembrane</keyword>
<evidence type="ECO:0000256" key="8">
    <source>
        <dbReference type="ARBA" id="ARBA00022989"/>
    </source>
</evidence>
<dbReference type="Pfam" id="PF03544">
    <property type="entry name" value="TonB_C"/>
    <property type="match status" value="1"/>
</dbReference>
<dbReference type="NCBIfam" id="TIGR01352">
    <property type="entry name" value="tonB_Cterm"/>
    <property type="match status" value="1"/>
</dbReference>
<sequence length="131" mass="14723">MKRILLFLLLTGTCYAAPAQQATSAVQREVLTTAEQMPEFPGGNAALYKFLKKNIKYPKKARREKTEGKLVVRFVVEPDGSLSNPVVVDKVGNGCEEELLRVIRKMPRWNPGREQGAFVAVYYTLPISFSF</sequence>
<dbReference type="OrthoDB" id="964531at2"/>
<comment type="similarity">
    <text evidence="2">Belongs to the TonB family.</text>
</comment>
<name>A0A2P8D601_9BACT</name>
<dbReference type="InterPro" id="IPR051045">
    <property type="entry name" value="TonB-dependent_transducer"/>
</dbReference>
<keyword evidence="9" id="KW-0472">Membrane</keyword>
<evidence type="ECO:0000256" key="4">
    <source>
        <dbReference type="ARBA" id="ARBA00022475"/>
    </source>
</evidence>
<evidence type="ECO:0000256" key="1">
    <source>
        <dbReference type="ARBA" id="ARBA00004383"/>
    </source>
</evidence>